<dbReference type="WBParaSite" id="MBELARI_LOCUS20445">
    <property type="protein sequence ID" value="MBELARI_LOCUS20445"/>
    <property type="gene ID" value="MBELARI_LOCUS20445"/>
</dbReference>
<proteinExistence type="predicted"/>
<dbReference type="Proteomes" id="UP000887575">
    <property type="component" value="Unassembled WGS sequence"/>
</dbReference>
<evidence type="ECO:0000313" key="2">
    <source>
        <dbReference type="Proteomes" id="UP000887575"/>
    </source>
</evidence>
<feature type="compositionally biased region" description="Acidic residues" evidence="1">
    <location>
        <begin position="89"/>
        <end position="98"/>
    </location>
</feature>
<accession>A0AAF3F1Q6</accession>
<name>A0AAF3F1Q6_9BILA</name>
<evidence type="ECO:0000256" key="1">
    <source>
        <dbReference type="SAM" id="MobiDB-lite"/>
    </source>
</evidence>
<reference evidence="3" key="1">
    <citation type="submission" date="2024-02" db="UniProtKB">
        <authorList>
            <consortium name="WormBaseParasite"/>
        </authorList>
    </citation>
    <scope>IDENTIFICATION</scope>
</reference>
<feature type="compositionally biased region" description="Acidic residues" evidence="1">
    <location>
        <begin position="106"/>
        <end position="115"/>
    </location>
</feature>
<feature type="region of interest" description="Disordered" evidence="1">
    <location>
        <begin position="75"/>
        <end position="134"/>
    </location>
</feature>
<protein>
    <submittedName>
        <fullName evidence="3">Uncharacterized protein</fullName>
    </submittedName>
</protein>
<sequence>MRSLVNYCFDVQRPRVEHVRSRIMMIAVREKLWMSKEDKKMLQLMLPKQLDVYLTKVSKRARALTKEHRVLPSALDDVGKKGGSASDTFEAEIDEEGFVVERGGAEGEEEQESDGSNDKQEAAGGNNADSLGFT</sequence>
<dbReference type="AlphaFoldDB" id="A0AAF3F1Q6"/>
<organism evidence="2 3">
    <name type="scientific">Mesorhabditis belari</name>
    <dbReference type="NCBI Taxonomy" id="2138241"/>
    <lineage>
        <taxon>Eukaryota</taxon>
        <taxon>Metazoa</taxon>
        <taxon>Ecdysozoa</taxon>
        <taxon>Nematoda</taxon>
        <taxon>Chromadorea</taxon>
        <taxon>Rhabditida</taxon>
        <taxon>Rhabditina</taxon>
        <taxon>Rhabditomorpha</taxon>
        <taxon>Rhabditoidea</taxon>
        <taxon>Rhabditidae</taxon>
        <taxon>Mesorhabditinae</taxon>
        <taxon>Mesorhabditis</taxon>
    </lineage>
</organism>
<keyword evidence="2" id="KW-1185">Reference proteome</keyword>
<evidence type="ECO:0000313" key="3">
    <source>
        <dbReference type="WBParaSite" id="MBELARI_LOCUS20445"/>
    </source>
</evidence>